<gene>
    <name evidence="1" type="ordered locus">SAG1053</name>
</gene>
<reference evidence="1 2" key="1">
    <citation type="journal article" date="2002" name="Proc. Natl. Acad. Sci. U.S.A.">
        <title>Complete genome sequence and comparative genomic analysis of an emerging human pathogen, serotype V Streptococcus agalactiae.</title>
        <authorList>
            <person name="Tettelin H."/>
            <person name="Masignani V."/>
            <person name="Cieslewicz M.J."/>
            <person name="Eisen J.A."/>
            <person name="Peterson S."/>
            <person name="Wessels M.R."/>
            <person name="Paulsen I.T."/>
            <person name="Nelson K.E."/>
            <person name="Margarit I."/>
            <person name="Read T.D."/>
            <person name="Madoff L.C."/>
            <person name="Wolf A.M."/>
            <person name="Beanan M.J."/>
            <person name="Brinkac L.M."/>
            <person name="Daugherty S.C."/>
            <person name="DeBoy R.T."/>
            <person name="Durkin S."/>
            <person name="Kolonay J.F."/>
            <person name="Umayam L.A."/>
            <person name="Madupu R."/>
            <person name="Lewis M.R."/>
            <person name="Radune D."/>
            <person name="Fedorova N.B."/>
            <person name="Scanlan D."/>
            <person name="Khouri H."/>
            <person name="Mulligan S."/>
            <person name="Carty H.A."/>
            <person name="Cline R.T."/>
            <person name="Gill J."/>
            <person name="Scarselli M."/>
            <person name="Mora M."/>
            <person name="Iacobini E.T."/>
            <person name="Brettoni C."/>
            <person name="Galli G."/>
            <person name="Mariani M."/>
            <person name="Vegni F."/>
            <person name="Maione D."/>
            <person name="Rinaudo D."/>
            <person name="Rappuoli R."/>
            <person name="Telford J.L."/>
            <person name="Kasper D.L."/>
            <person name="Grandi G."/>
            <person name="Fraser C.M."/>
        </authorList>
    </citation>
    <scope>NUCLEOTIDE SEQUENCE [LARGE SCALE GENOMIC DNA]</scope>
    <source>
        <strain evidence="2">ATCC BAA-611 / 2603 V/R</strain>
    </source>
</reference>
<dbReference type="EMBL" id="AE009948">
    <property type="protein sequence ID" value="AAM99934.1"/>
    <property type="molecule type" value="Genomic_DNA"/>
</dbReference>
<dbReference type="HOGENOM" id="CLU_3405633_0_0_9"/>
<dbReference type="AlphaFoldDB" id="Q8DZP7"/>
<proteinExistence type="predicted"/>
<evidence type="ECO:0000313" key="2">
    <source>
        <dbReference type="Proteomes" id="UP000000821"/>
    </source>
</evidence>
<keyword evidence="2" id="KW-1185">Reference proteome</keyword>
<dbReference type="KEGG" id="sag:SAG1053"/>
<dbReference type="Proteomes" id="UP000000821">
    <property type="component" value="Chromosome"/>
</dbReference>
<sequence length="30" mass="3492">MQKRKNQTGSFFFAFQLLTTICKKLQVVVS</sequence>
<organism evidence="1 2">
    <name type="scientific">Streptococcus agalactiae serotype V (strain ATCC BAA-611 / 2603 V/R)</name>
    <dbReference type="NCBI Taxonomy" id="208435"/>
    <lineage>
        <taxon>Bacteria</taxon>
        <taxon>Bacillati</taxon>
        <taxon>Bacillota</taxon>
        <taxon>Bacilli</taxon>
        <taxon>Lactobacillales</taxon>
        <taxon>Streptococcaceae</taxon>
        <taxon>Streptococcus</taxon>
    </lineage>
</organism>
<name>Q8DZP7_STRA5</name>
<evidence type="ECO:0000313" key="1">
    <source>
        <dbReference type="EMBL" id="AAM99934.1"/>
    </source>
</evidence>
<accession>Q8DZP7</accession>
<protein>
    <submittedName>
        <fullName evidence="1">Uncharacterized protein</fullName>
    </submittedName>
</protein>